<accession>A0A428YYH8</accession>
<evidence type="ECO:0000313" key="3">
    <source>
        <dbReference type="EMBL" id="RSM75890.1"/>
    </source>
</evidence>
<proteinExistence type="predicted"/>
<reference evidence="3 4" key="1">
    <citation type="submission" date="2018-05" db="EMBL/GenBank/DDBJ databases">
        <title>Evolution of GPA BGCs.</title>
        <authorList>
            <person name="Waglechner N."/>
            <person name="Wright G.D."/>
        </authorList>
    </citation>
    <scope>NUCLEOTIDE SEQUENCE [LARGE SCALE GENOMIC DNA]</scope>
    <source>
        <strain evidence="3 4">A82846</strain>
    </source>
</reference>
<protein>
    <recommendedName>
        <fullName evidence="2">DUF6973 domain-containing protein</fullName>
    </recommendedName>
</protein>
<name>A0A428YYH8_KIBAR</name>
<gene>
    <name evidence="3" type="ORF">DMH04_37690</name>
</gene>
<evidence type="ECO:0000259" key="2">
    <source>
        <dbReference type="Pfam" id="PF22322"/>
    </source>
</evidence>
<dbReference type="AlphaFoldDB" id="A0A428YYH8"/>
<evidence type="ECO:0000256" key="1">
    <source>
        <dbReference type="SAM" id="MobiDB-lite"/>
    </source>
</evidence>
<dbReference type="Proteomes" id="UP000287547">
    <property type="component" value="Unassembled WGS sequence"/>
</dbReference>
<sequence length="184" mass="19845">MTAGEAALLDDIGLAGTKDAYDIYKTAVHDAENVFDRQGLTDGHSDAFRHAYWNAMLANRFGPEWTEQYTTAHERVGTNSAEAEAMDLHNNEVGRRIAAENPDASPEELKGLVEQAVRNGEMVVVGPDGQLVRSNEVPMGQTGRADGPPAEGGQDPKPQDKYEDNTSGGYNPGSDGDNYGTYDN</sequence>
<feature type="domain" description="DUF6973" evidence="2">
    <location>
        <begin position="19"/>
        <end position="120"/>
    </location>
</feature>
<dbReference type="EMBL" id="QHKI01000046">
    <property type="protein sequence ID" value="RSM75890.1"/>
    <property type="molecule type" value="Genomic_DNA"/>
</dbReference>
<evidence type="ECO:0000313" key="4">
    <source>
        <dbReference type="Proteomes" id="UP000287547"/>
    </source>
</evidence>
<feature type="region of interest" description="Disordered" evidence="1">
    <location>
        <begin position="126"/>
        <end position="184"/>
    </location>
</feature>
<organism evidence="3 4">
    <name type="scientific">Kibdelosporangium aridum</name>
    <dbReference type="NCBI Taxonomy" id="2030"/>
    <lineage>
        <taxon>Bacteria</taxon>
        <taxon>Bacillati</taxon>
        <taxon>Actinomycetota</taxon>
        <taxon>Actinomycetes</taxon>
        <taxon>Pseudonocardiales</taxon>
        <taxon>Pseudonocardiaceae</taxon>
        <taxon>Kibdelosporangium</taxon>
    </lineage>
</organism>
<comment type="caution">
    <text evidence="3">The sequence shown here is derived from an EMBL/GenBank/DDBJ whole genome shotgun (WGS) entry which is preliminary data.</text>
</comment>
<dbReference type="OrthoDB" id="1187707at2"/>
<dbReference type="InterPro" id="IPR054246">
    <property type="entry name" value="DUF6973"/>
</dbReference>
<dbReference type="Pfam" id="PF22322">
    <property type="entry name" value="DUF6973"/>
    <property type="match status" value="1"/>
</dbReference>